<comment type="caution">
    <text evidence="3">The sequence shown here is derived from an EMBL/GenBank/DDBJ whole genome shotgun (WGS) entry which is preliminary data.</text>
</comment>
<organism evidence="3 4">
    <name type="scientific">Hypsibius exemplaris</name>
    <name type="common">Freshwater tardigrade</name>
    <dbReference type="NCBI Taxonomy" id="2072580"/>
    <lineage>
        <taxon>Eukaryota</taxon>
        <taxon>Metazoa</taxon>
        <taxon>Ecdysozoa</taxon>
        <taxon>Tardigrada</taxon>
        <taxon>Eutardigrada</taxon>
        <taxon>Parachela</taxon>
        <taxon>Hypsibioidea</taxon>
        <taxon>Hypsibiidae</taxon>
        <taxon>Hypsibius</taxon>
    </lineage>
</organism>
<dbReference type="Proteomes" id="UP000192578">
    <property type="component" value="Unassembled WGS sequence"/>
</dbReference>
<sequence length="292" mass="32217">MASVALVMAVFILSGGMICEAKFSLEDIADGSEELLDMSLEYSENTPYWPTIEKKKQNFILEPTMTGHNDGFGYYYHATIFSSSDHGGTHVDALNHVNKNPINKDIDTTPLTQYFGKAFVVDISHKCSINPDYQLSVADLHLYETKHGRIPNDSVLFVYSGWGVKVMNKTAFWGSADYFNISTLHYPGVSHEAAEWLVQNRPIKLIGVETGSIDHGQGGLRLPTHATFLTNRINVIETVQNLHLLPPKGAFVFGLPMKIKGASGAPIRLVAVGWKKGNLRRRGGQHTGNISS</sequence>
<dbReference type="PANTHER" id="PTHR31118:SF12">
    <property type="entry name" value="CYCLASE-LIKE PROTEIN 2"/>
    <property type="match status" value="1"/>
</dbReference>
<evidence type="ECO:0000313" key="3">
    <source>
        <dbReference type="EMBL" id="OQV14848.1"/>
    </source>
</evidence>
<dbReference type="GO" id="GO:0019441">
    <property type="term" value="P:L-tryptophan catabolic process to kynurenine"/>
    <property type="evidence" value="ECO:0007669"/>
    <property type="project" value="InterPro"/>
</dbReference>
<feature type="signal peptide" evidence="2">
    <location>
        <begin position="1"/>
        <end position="21"/>
    </location>
</feature>
<dbReference type="GO" id="GO:0004061">
    <property type="term" value="F:arylformamidase activity"/>
    <property type="evidence" value="ECO:0007669"/>
    <property type="project" value="InterPro"/>
</dbReference>
<protein>
    <recommendedName>
        <fullName evidence="5">Kynurenine formamidase</fullName>
    </recommendedName>
</protein>
<comment type="similarity">
    <text evidence="1">Belongs to the Cyclase 1 superfamily.</text>
</comment>
<feature type="chain" id="PRO_5013275065" description="Kynurenine formamidase" evidence="2">
    <location>
        <begin position="22"/>
        <end position="292"/>
    </location>
</feature>
<reference evidence="4" key="1">
    <citation type="submission" date="2017-01" db="EMBL/GenBank/DDBJ databases">
        <title>Comparative genomics of anhydrobiosis in the tardigrade Hypsibius dujardini.</title>
        <authorList>
            <person name="Yoshida Y."/>
            <person name="Koutsovoulos G."/>
            <person name="Laetsch D."/>
            <person name="Stevens L."/>
            <person name="Kumar S."/>
            <person name="Horikawa D."/>
            <person name="Ishino K."/>
            <person name="Komine S."/>
            <person name="Tomita M."/>
            <person name="Blaxter M."/>
            <person name="Arakawa K."/>
        </authorList>
    </citation>
    <scope>NUCLEOTIDE SEQUENCE [LARGE SCALE GENOMIC DNA]</scope>
    <source>
        <strain evidence="4">Z151</strain>
    </source>
</reference>
<dbReference type="AlphaFoldDB" id="A0A1W0WI05"/>
<evidence type="ECO:0000313" key="4">
    <source>
        <dbReference type="Proteomes" id="UP000192578"/>
    </source>
</evidence>
<gene>
    <name evidence="3" type="ORF">BV898_10995</name>
</gene>
<accession>A0A1W0WI05</accession>
<keyword evidence="2" id="KW-0732">Signal</keyword>
<dbReference type="InterPro" id="IPR037175">
    <property type="entry name" value="KFase_sf"/>
</dbReference>
<dbReference type="SUPFAM" id="SSF102198">
    <property type="entry name" value="Putative cyclase"/>
    <property type="match status" value="1"/>
</dbReference>
<dbReference type="InterPro" id="IPR007325">
    <property type="entry name" value="KFase/CYL"/>
</dbReference>
<name>A0A1W0WI05_HYPEX</name>
<keyword evidence="4" id="KW-1185">Reference proteome</keyword>
<evidence type="ECO:0000256" key="1">
    <source>
        <dbReference type="ARBA" id="ARBA00007865"/>
    </source>
</evidence>
<evidence type="ECO:0000256" key="2">
    <source>
        <dbReference type="SAM" id="SignalP"/>
    </source>
</evidence>
<dbReference type="PANTHER" id="PTHR31118">
    <property type="entry name" value="CYCLASE-LIKE PROTEIN 2"/>
    <property type="match status" value="1"/>
</dbReference>
<dbReference type="Gene3D" id="3.50.30.50">
    <property type="entry name" value="Putative cyclase"/>
    <property type="match status" value="1"/>
</dbReference>
<proteinExistence type="inferred from homology"/>
<dbReference type="EMBL" id="MTYJ01000098">
    <property type="protein sequence ID" value="OQV14848.1"/>
    <property type="molecule type" value="Genomic_DNA"/>
</dbReference>
<dbReference type="OrthoDB" id="7108654at2759"/>
<dbReference type="Pfam" id="PF04199">
    <property type="entry name" value="Cyclase"/>
    <property type="match status" value="1"/>
</dbReference>
<evidence type="ECO:0008006" key="5">
    <source>
        <dbReference type="Google" id="ProtNLM"/>
    </source>
</evidence>